<sequence length="176" mass="20028">MSQPSVPFRRAQLQAQPSTPQTRSAAPVSTQSTPKATQSVTRKRQHQSSTKCDSSTDSTPDTSLNDVSSSHYDSTDNESTPKASKRQRLGEGPLAHGKLSRLEALEKQLDSQRKWKPTGNAIIDEYFQDLYNDARAREVKDNKSWAWKFETRVTRNGVRYFECNPCRFKLGYYNLH</sequence>
<dbReference type="EMBL" id="ML119891">
    <property type="protein sequence ID" value="RPA71917.1"/>
    <property type="molecule type" value="Genomic_DNA"/>
</dbReference>
<organism evidence="2 3">
    <name type="scientific">Ascobolus immersus RN42</name>
    <dbReference type="NCBI Taxonomy" id="1160509"/>
    <lineage>
        <taxon>Eukaryota</taxon>
        <taxon>Fungi</taxon>
        <taxon>Dikarya</taxon>
        <taxon>Ascomycota</taxon>
        <taxon>Pezizomycotina</taxon>
        <taxon>Pezizomycetes</taxon>
        <taxon>Pezizales</taxon>
        <taxon>Ascobolaceae</taxon>
        <taxon>Ascobolus</taxon>
    </lineage>
</organism>
<protein>
    <submittedName>
        <fullName evidence="2">Uncharacterized protein</fullName>
    </submittedName>
</protein>
<feature type="compositionally biased region" description="Polar residues" evidence="1">
    <location>
        <begin position="13"/>
        <end position="40"/>
    </location>
</feature>
<gene>
    <name evidence="2" type="ORF">BJ508DRAFT_335566</name>
</gene>
<name>A0A3N4HE91_ASCIM</name>
<accession>A0A3N4HE91</accession>
<keyword evidence="3" id="KW-1185">Reference proteome</keyword>
<evidence type="ECO:0000256" key="1">
    <source>
        <dbReference type="SAM" id="MobiDB-lite"/>
    </source>
</evidence>
<proteinExistence type="predicted"/>
<feature type="compositionally biased region" description="Polar residues" evidence="1">
    <location>
        <begin position="67"/>
        <end position="82"/>
    </location>
</feature>
<feature type="region of interest" description="Disordered" evidence="1">
    <location>
        <begin position="1"/>
        <end position="99"/>
    </location>
</feature>
<dbReference type="Proteomes" id="UP000275078">
    <property type="component" value="Unassembled WGS sequence"/>
</dbReference>
<evidence type="ECO:0000313" key="3">
    <source>
        <dbReference type="Proteomes" id="UP000275078"/>
    </source>
</evidence>
<feature type="compositionally biased region" description="Low complexity" evidence="1">
    <location>
        <begin position="48"/>
        <end position="66"/>
    </location>
</feature>
<evidence type="ECO:0000313" key="2">
    <source>
        <dbReference type="EMBL" id="RPA71917.1"/>
    </source>
</evidence>
<reference evidence="2 3" key="1">
    <citation type="journal article" date="2018" name="Nat. Ecol. Evol.">
        <title>Pezizomycetes genomes reveal the molecular basis of ectomycorrhizal truffle lifestyle.</title>
        <authorList>
            <person name="Murat C."/>
            <person name="Payen T."/>
            <person name="Noel B."/>
            <person name="Kuo A."/>
            <person name="Morin E."/>
            <person name="Chen J."/>
            <person name="Kohler A."/>
            <person name="Krizsan K."/>
            <person name="Balestrini R."/>
            <person name="Da Silva C."/>
            <person name="Montanini B."/>
            <person name="Hainaut M."/>
            <person name="Levati E."/>
            <person name="Barry K.W."/>
            <person name="Belfiori B."/>
            <person name="Cichocki N."/>
            <person name="Clum A."/>
            <person name="Dockter R.B."/>
            <person name="Fauchery L."/>
            <person name="Guy J."/>
            <person name="Iotti M."/>
            <person name="Le Tacon F."/>
            <person name="Lindquist E.A."/>
            <person name="Lipzen A."/>
            <person name="Malagnac F."/>
            <person name="Mello A."/>
            <person name="Molinier V."/>
            <person name="Miyauchi S."/>
            <person name="Poulain J."/>
            <person name="Riccioni C."/>
            <person name="Rubini A."/>
            <person name="Sitrit Y."/>
            <person name="Splivallo R."/>
            <person name="Traeger S."/>
            <person name="Wang M."/>
            <person name="Zifcakova L."/>
            <person name="Wipf D."/>
            <person name="Zambonelli A."/>
            <person name="Paolocci F."/>
            <person name="Nowrousian M."/>
            <person name="Ottonello S."/>
            <person name="Baldrian P."/>
            <person name="Spatafora J.W."/>
            <person name="Henrissat B."/>
            <person name="Nagy L.G."/>
            <person name="Aury J.M."/>
            <person name="Wincker P."/>
            <person name="Grigoriev I.V."/>
            <person name="Bonfante P."/>
            <person name="Martin F.M."/>
        </authorList>
    </citation>
    <scope>NUCLEOTIDE SEQUENCE [LARGE SCALE GENOMIC DNA]</scope>
    <source>
        <strain evidence="2 3">RN42</strain>
    </source>
</reference>
<dbReference type="AlphaFoldDB" id="A0A3N4HE91"/>